<proteinExistence type="predicted"/>
<feature type="domain" description="Cardiolipin synthase N-terminal" evidence="7">
    <location>
        <begin position="38"/>
        <end position="78"/>
    </location>
</feature>
<evidence type="ECO:0000313" key="9">
    <source>
        <dbReference type="Proteomes" id="UP000178601"/>
    </source>
</evidence>
<gene>
    <name evidence="8" type="ORF">A3H16_00765</name>
</gene>
<dbReference type="AlphaFoldDB" id="A0A1F6G296"/>
<organism evidence="8 9">
    <name type="scientific">Candidatus Kaiserbacteria bacterium RIFCSPLOWO2_12_FULL_53_8</name>
    <dbReference type="NCBI Taxonomy" id="1798529"/>
    <lineage>
        <taxon>Bacteria</taxon>
        <taxon>Candidatus Kaiseribacteriota</taxon>
    </lineage>
</organism>
<reference evidence="8 9" key="1">
    <citation type="journal article" date="2016" name="Nat. Commun.">
        <title>Thousands of microbial genomes shed light on interconnected biogeochemical processes in an aquifer system.</title>
        <authorList>
            <person name="Anantharaman K."/>
            <person name="Brown C.T."/>
            <person name="Hug L.A."/>
            <person name="Sharon I."/>
            <person name="Castelle C.J."/>
            <person name="Probst A.J."/>
            <person name="Thomas B.C."/>
            <person name="Singh A."/>
            <person name="Wilkins M.J."/>
            <person name="Karaoz U."/>
            <person name="Brodie E.L."/>
            <person name="Williams K.H."/>
            <person name="Hubbard S.S."/>
            <person name="Banfield J.F."/>
        </authorList>
    </citation>
    <scope>NUCLEOTIDE SEQUENCE [LARGE SCALE GENOMIC DNA]</scope>
</reference>
<keyword evidence="4 6" id="KW-1133">Transmembrane helix</keyword>
<comment type="subcellular location">
    <subcellularLocation>
        <location evidence="1">Cell membrane</location>
        <topology evidence="1">Multi-pass membrane protein</topology>
    </subcellularLocation>
</comment>
<sequence>MSFFLPSADFFTGILNMDPFIRAAQIGLGVLAVSLAYLVFFATRDILKRTHSLAYQLFCILLVACLPVVGFCFYLLIRPSQTLNERDMAENVAKILALLTQREEKIQTVKSKMYAKAKDVKIGQGTMAEKGDANGRIAEALKHTPVSLPANA</sequence>
<keyword evidence="5 6" id="KW-0472">Membrane</keyword>
<evidence type="ECO:0000256" key="3">
    <source>
        <dbReference type="ARBA" id="ARBA00022692"/>
    </source>
</evidence>
<evidence type="ECO:0000256" key="5">
    <source>
        <dbReference type="ARBA" id="ARBA00023136"/>
    </source>
</evidence>
<evidence type="ECO:0000256" key="2">
    <source>
        <dbReference type="ARBA" id="ARBA00022475"/>
    </source>
</evidence>
<dbReference type="InterPro" id="IPR027379">
    <property type="entry name" value="CLS_N"/>
</dbReference>
<keyword evidence="2" id="KW-1003">Cell membrane</keyword>
<dbReference type="GO" id="GO:0005886">
    <property type="term" value="C:plasma membrane"/>
    <property type="evidence" value="ECO:0007669"/>
    <property type="project" value="UniProtKB-SubCell"/>
</dbReference>
<dbReference type="Pfam" id="PF13396">
    <property type="entry name" value="PLDc_N"/>
    <property type="match status" value="1"/>
</dbReference>
<dbReference type="Proteomes" id="UP000178601">
    <property type="component" value="Unassembled WGS sequence"/>
</dbReference>
<evidence type="ECO:0000256" key="4">
    <source>
        <dbReference type="ARBA" id="ARBA00022989"/>
    </source>
</evidence>
<name>A0A1F6G296_9BACT</name>
<evidence type="ECO:0000256" key="1">
    <source>
        <dbReference type="ARBA" id="ARBA00004651"/>
    </source>
</evidence>
<feature type="transmembrane region" description="Helical" evidence="6">
    <location>
        <begin position="53"/>
        <end position="77"/>
    </location>
</feature>
<feature type="transmembrane region" description="Helical" evidence="6">
    <location>
        <begin position="20"/>
        <end position="41"/>
    </location>
</feature>
<dbReference type="EMBL" id="MFMQ01000011">
    <property type="protein sequence ID" value="OGG92227.1"/>
    <property type="molecule type" value="Genomic_DNA"/>
</dbReference>
<evidence type="ECO:0000313" key="8">
    <source>
        <dbReference type="EMBL" id="OGG92227.1"/>
    </source>
</evidence>
<protein>
    <recommendedName>
        <fullName evidence="7">Cardiolipin synthase N-terminal domain-containing protein</fullName>
    </recommendedName>
</protein>
<comment type="caution">
    <text evidence="8">The sequence shown here is derived from an EMBL/GenBank/DDBJ whole genome shotgun (WGS) entry which is preliminary data.</text>
</comment>
<keyword evidence="3 6" id="KW-0812">Transmembrane</keyword>
<evidence type="ECO:0000256" key="6">
    <source>
        <dbReference type="SAM" id="Phobius"/>
    </source>
</evidence>
<evidence type="ECO:0000259" key="7">
    <source>
        <dbReference type="Pfam" id="PF13396"/>
    </source>
</evidence>
<accession>A0A1F6G296</accession>